<evidence type="ECO:0000256" key="1">
    <source>
        <dbReference type="SAM" id="MobiDB-lite"/>
    </source>
</evidence>
<protein>
    <recommendedName>
        <fullName evidence="4">TFIIB zinc-binding</fullName>
    </recommendedName>
</protein>
<sequence length="105" mass="11379">MNYPTKIATCCFCGSKAALTLGAGRHELACAQCGAPLHDLKQIPLPRDSEKPNTGGRPAAGMRKFPHAQAAAAIRKPKHRKVKKKKTWITKIASEVADVIDDIFD</sequence>
<dbReference type="AlphaFoldDB" id="A0A1H2QPJ8"/>
<dbReference type="EMBL" id="FNNB01000001">
    <property type="protein sequence ID" value="SDW09082.1"/>
    <property type="molecule type" value="Genomic_DNA"/>
</dbReference>
<evidence type="ECO:0008006" key="4">
    <source>
        <dbReference type="Google" id="ProtNLM"/>
    </source>
</evidence>
<dbReference type="STRING" id="60137.SAMN04488041_101268"/>
<reference evidence="3" key="1">
    <citation type="submission" date="2016-10" db="EMBL/GenBank/DDBJ databases">
        <authorList>
            <person name="Varghese N."/>
            <person name="Submissions S."/>
        </authorList>
    </citation>
    <scope>NUCLEOTIDE SEQUENCE [LARGE SCALE GENOMIC DNA]</scope>
    <source>
        <strain evidence="3">DSM 10014</strain>
    </source>
</reference>
<gene>
    <name evidence="2" type="ORF">SAMN04488041_101268</name>
</gene>
<evidence type="ECO:0000313" key="3">
    <source>
        <dbReference type="Proteomes" id="UP000183076"/>
    </source>
</evidence>
<accession>A0A1H2QPJ8</accession>
<dbReference type="RefSeq" id="WP_074634554.1">
    <property type="nucleotide sequence ID" value="NZ_CP160849.1"/>
</dbReference>
<name>A0A1H2QPJ8_9RHOB</name>
<dbReference type="GeneID" id="94019588"/>
<evidence type="ECO:0000313" key="2">
    <source>
        <dbReference type="EMBL" id="SDW09082.1"/>
    </source>
</evidence>
<feature type="region of interest" description="Disordered" evidence="1">
    <location>
        <begin position="43"/>
        <end position="63"/>
    </location>
</feature>
<dbReference type="Proteomes" id="UP000183076">
    <property type="component" value="Unassembled WGS sequence"/>
</dbReference>
<organism evidence="2 3">
    <name type="scientific">Sulfitobacter pontiacus</name>
    <dbReference type="NCBI Taxonomy" id="60137"/>
    <lineage>
        <taxon>Bacteria</taxon>
        <taxon>Pseudomonadati</taxon>
        <taxon>Pseudomonadota</taxon>
        <taxon>Alphaproteobacteria</taxon>
        <taxon>Rhodobacterales</taxon>
        <taxon>Roseobacteraceae</taxon>
        <taxon>Sulfitobacter</taxon>
    </lineage>
</organism>
<proteinExistence type="predicted"/>